<dbReference type="Proteomes" id="UP001448207">
    <property type="component" value="Unassembled WGS sequence"/>
</dbReference>
<accession>A0ABR3BF20</accession>
<keyword evidence="4 10" id="KW-0808">Transferase</keyword>
<keyword evidence="11" id="KW-1185">Reference proteome</keyword>
<keyword evidence="7 8" id="KW-0472">Membrane</keyword>
<dbReference type="PANTHER" id="PTHR31595:SF57">
    <property type="entry name" value="OS04G0481900 PROTEIN"/>
    <property type="match status" value="1"/>
</dbReference>
<evidence type="ECO:0000256" key="3">
    <source>
        <dbReference type="ARBA" id="ARBA00007282"/>
    </source>
</evidence>
<dbReference type="InterPro" id="IPR032805">
    <property type="entry name" value="Wax_synthase_dom"/>
</dbReference>
<feature type="transmembrane region" description="Helical" evidence="8">
    <location>
        <begin position="224"/>
        <end position="241"/>
    </location>
</feature>
<keyword evidence="6 8" id="KW-1133">Transmembrane helix</keyword>
<protein>
    <submittedName>
        <fullName evidence="10">Membrane bound O-acyl transferase family-domain-containing protein</fullName>
    </submittedName>
</protein>
<dbReference type="PANTHER" id="PTHR31595">
    <property type="entry name" value="LONG-CHAIN-ALCOHOL O-FATTY-ACYLTRANSFERASE 3-RELATED"/>
    <property type="match status" value="1"/>
</dbReference>
<feature type="domain" description="Wax synthase" evidence="9">
    <location>
        <begin position="178"/>
        <end position="251"/>
    </location>
</feature>
<sequence>MSAVGLIASCLSARMVFYTIDLNRLPVGGRIPPLWDVITPEPSEKPEKIVTVPIQKVRSDALCWLLMANLSLFMLMPVMVPFDTFLRVCAVPPETFSSKSYGYVLLDFITLRGKLPLRSLYYHMVMGFTVHLHVAILLPLYRIFRSAQLLAYSFLPVKNKTELVQPYYTAYIWLVDQPPIFNKPWLSRSAYELWSKRWHQKFRPGFLRIGYFPIKRLFGKQTKAGHIAAVMGAFVVSGLMHDYVLLTIRGYSQFNQVGVKGYQTIFFVLQAIASIVSSPDFPLGPKQLPLWVGRLLTVSWIAVTGPLFMEPYVRISFQTTMEVPVFPYIDSAYAAPFCPYGLAN</sequence>
<evidence type="ECO:0000256" key="7">
    <source>
        <dbReference type="ARBA" id="ARBA00023136"/>
    </source>
</evidence>
<comment type="similarity">
    <text evidence="3">Belongs to the wax synthase family.</text>
</comment>
<comment type="caution">
    <text evidence="10">The sequence shown here is derived from an EMBL/GenBank/DDBJ whole genome shotgun (WGS) entry which is preliminary data.</text>
</comment>
<keyword evidence="5 8" id="KW-0812">Transmembrane</keyword>
<evidence type="ECO:0000256" key="8">
    <source>
        <dbReference type="SAM" id="Phobius"/>
    </source>
</evidence>
<evidence type="ECO:0000256" key="6">
    <source>
        <dbReference type="ARBA" id="ARBA00022989"/>
    </source>
</evidence>
<proteinExistence type="inferred from homology"/>
<name>A0ABR3BF20_PHYBL</name>
<comment type="pathway">
    <text evidence="2">Secondary metabolite biosynthesis.</text>
</comment>
<evidence type="ECO:0000256" key="2">
    <source>
        <dbReference type="ARBA" id="ARBA00005179"/>
    </source>
</evidence>
<dbReference type="EMBL" id="JBCLYO010000001">
    <property type="protein sequence ID" value="KAL0096472.1"/>
    <property type="molecule type" value="Genomic_DNA"/>
</dbReference>
<evidence type="ECO:0000259" key="9">
    <source>
        <dbReference type="Pfam" id="PF13813"/>
    </source>
</evidence>
<gene>
    <name evidence="10" type="ORF">J3Q64DRAFT_1707859</name>
</gene>
<feature type="transmembrane region" description="Helical" evidence="8">
    <location>
        <begin position="291"/>
        <end position="309"/>
    </location>
</feature>
<evidence type="ECO:0000256" key="1">
    <source>
        <dbReference type="ARBA" id="ARBA00004141"/>
    </source>
</evidence>
<dbReference type="GO" id="GO:0016740">
    <property type="term" value="F:transferase activity"/>
    <property type="evidence" value="ECO:0007669"/>
    <property type="project" value="UniProtKB-KW"/>
</dbReference>
<feature type="transmembrane region" description="Helical" evidence="8">
    <location>
        <begin position="120"/>
        <end position="141"/>
    </location>
</feature>
<evidence type="ECO:0000313" key="10">
    <source>
        <dbReference type="EMBL" id="KAL0096472.1"/>
    </source>
</evidence>
<evidence type="ECO:0000256" key="5">
    <source>
        <dbReference type="ARBA" id="ARBA00022692"/>
    </source>
</evidence>
<evidence type="ECO:0000313" key="11">
    <source>
        <dbReference type="Proteomes" id="UP001448207"/>
    </source>
</evidence>
<dbReference type="InterPro" id="IPR044851">
    <property type="entry name" value="Wax_synthase"/>
</dbReference>
<feature type="transmembrane region" description="Helical" evidence="8">
    <location>
        <begin position="61"/>
        <end position="80"/>
    </location>
</feature>
<comment type="subcellular location">
    <subcellularLocation>
        <location evidence="1">Membrane</location>
        <topology evidence="1">Multi-pass membrane protein</topology>
    </subcellularLocation>
</comment>
<organism evidence="10 11">
    <name type="scientific">Phycomyces blakesleeanus</name>
    <dbReference type="NCBI Taxonomy" id="4837"/>
    <lineage>
        <taxon>Eukaryota</taxon>
        <taxon>Fungi</taxon>
        <taxon>Fungi incertae sedis</taxon>
        <taxon>Mucoromycota</taxon>
        <taxon>Mucoromycotina</taxon>
        <taxon>Mucoromycetes</taxon>
        <taxon>Mucorales</taxon>
        <taxon>Phycomycetaceae</taxon>
        <taxon>Phycomyces</taxon>
    </lineage>
</organism>
<dbReference type="Pfam" id="PF13813">
    <property type="entry name" value="MBOAT_2"/>
    <property type="match status" value="1"/>
</dbReference>
<reference evidence="10 11" key="1">
    <citation type="submission" date="2024-04" db="EMBL/GenBank/DDBJ databases">
        <title>Symmetric and asymmetric DNA N6-adenine methylation regulates different biological responses in Mucorales.</title>
        <authorList>
            <consortium name="Lawrence Berkeley National Laboratory"/>
            <person name="Lax C."/>
            <person name="Mondo S.J."/>
            <person name="Osorio-Concepcion M."/>
            <person name="Muszewska A."/>
            <person name="Corrochano-Luque M."/>
            <person name="Gutierrez G."/>
            <person name="Riley R."/>
            <person name="Lipzen A."/>
            <person name="Guo J."/>
            <person name="Hundley H."/>
            <person name="Amirebrahimi M."/>
            <person name="Ng V."/>
            <person name="Lorenzo-Gutierrez D."/>
            <person name="Binder U."/>
            <person name="Yang J."/>
            <person name="Song Y."/>
            <person name="Canovas D."/>
            <person name="Navarro E."/>
            <person name="Freitag M."/>
            <person name="Gabaldon T."/>
            <person name="Grigoriev I.V."/>
            <person name="Corrochano L.M."/>
            <person name="Nicolas F.E."/>
            <person name="Garre V."/>
        </authorList>
    </citation>
    <scope>NUCLEOTIDE SEQUENCE [LARGE SCALE GENOMIC DNA]</scope>
    <source>
        <strain evidence="10 11">L51</strain>
    </source>
</reference>
<evidence type="ECO:0000256" key="4">
    <source>
        <dbReference type="ARBA" id="ARBA00022679"/>
    </source>
</evidence>